<dbReference type="Pfam" id="PF05866">
    <property type="entry name" value="RusA"/>
    <property type="match status" value="1"/>
</dbReference>
<dbReference type="Gene3D" id="3.30.1330.70">
    <property type="entry name" value="Holliday junction resolvase RusA"/>
    <property type="match status" value="1"/>
</dbReference>
<dbReference type="EMBL" id="JAAKZF010000126">
    <property type="protein sequence ID" value="NGO55731.1"/>
    <property type="molecule type" value="Genomic_DNA"/>
</dbReference>
<keyword evidence="2" id="KW-1185">Reference proteome</keyword>
<dbReference type="GO" id="GO:0006281">
    <property type="term" value="P:DNA repair"/>
    <property type="evidence" value="ECO:0007669"/>
    <property type="project" value="InterPro"/>
</dbReference>
<dbReference type="GO" id="GO:0006310">
    <property type="term" value="P:DNA recombination"/>
    <property type="evidence" value="ECO:0007669"/>
    <property type="project" value="InterPro"/>
</dbReference>
<reference evidence="1 2" key="1">
    <citation type="submission" date="2020-02" db="EMBL/GenBank/DDBJ databases">
        <title>Genome sequence of strain CCNWXJ40-4.</title>
        <authorList>
            <person name="Gao J."/>
            <person name="Sun J."/>
        </authorList>
    </citation>
    <scope>NUCLEOTIDE SEQUENCE [LARGE SCALE GENOMIC DNA]</scope>
    <source>
        <strain evidence="1 2">CCNWXJ 40-4</strain>
    </source>
</reference>
<dbReference type="InterPro" id="IPR008822">
    <property type="entry name" value="Endonuclease_RusA-like"/>
</dbReference>
<dbReference type="SUPFAM" id="SSF103084">
    <property type="entry name" value="Holliday junction resolvase RusA"/>
    <property type="match status" value="1"/>
</dbReference>
<name>A0A6G4WLT8_9HYPH</name>
<sequence>MEPDFPFEFVVSGTPVSLGSSSRSRKLWKQEIQNASKDSLPEGYWLTKERIAVTLYYFPAENMQGDIDNIVKPILDSLNNHIYVDDHQVERVVVQKFEPDNFFAFDGPSERLTEAIAGEKPKLYIRMSTDPFEELR</sequence>
<dbReference type="Proteomes" id="UP001642900">
    <property type="component" value="Unassembled WGS sequence"/>
</dbReference>
<dbReference type="RefSeq" id="WP_165034078.1">
    <property type="nucleotide sequence ID" value="NZ_JAAKZF010000126.1"/>
</dbReference>
<dbReference type="GO" id="GO:0000287">
    <property type="term" value="F:magnesium ion binding"/>
    <property type="evidence" value="ECO:0007669"/>
    <property type="project" value="InterPro"/>
</dbReference>
<accession>A0A6G4WLT8</accession>
<dbReference type="InterPro" id="IPR036614">
    <property type="entry name" value="RusA-like_sf"/>
</dbReference>
<organism evidence="1 2">
    <name type="scientific">Allomesorhizobium camelthorni</name>
    <dbReference type="NCBI Taxonomy" id="475069"/>
    <lineage>
        <taxon>Bacteria</taxon>
        <taxon>Pseudomonadati</taxon>
        <taxon>Pseudomonadota</taxon>
        <taxon>Alphaproteobacteria</taxon>
        <taxon>Hyphomicrobiales</taxon>
        <taxon>Phyllobacteriaceae</taxon>
        <taxon>Allomesorhizobium</taxon>
    </lineage>
</organism>
<comment type="caution">
    <text evidence="1">The sequence shown here is derived from an EMBL/GenBank/DDBJ whole genome shotgun (WGS) entry which is preliminary data.</text>
</comment>
<gene>
    <name evidence="1" type="ORF">G6N73_32735</name>
</gene>
<proteinExistence type="predicted"/>
<dbReference type="AlphaFoldDB" id="A0A6G4WLT8"/>
<protein>
    <submittedName>
        <fullName evidence="1">RusA family crossover junction endodeoxyribonuclease</fullName>
    </submittedName>
</protein>
<evidence type="ECO:0000313" key="2">
    <source>
        <dbReference type="Proteomes" id="UP001642900"/>
    </source>
</evidence>
<evidence type="ECO:0000313" key="1">
    <source>
        <dbReference type="EMBL" id="NGO55731.1"/>
    </source>
</evidence>